<dbReference type="Proteomes" id="UP001165160">
    <property type="component" value="Unassembled WGS sequence"/>
</dbReference>
<reference evidence="3" key="1">
    <citation type="journal article" date="2023" name="Commun. Biol.">
        <title>Genome analysis of Parmales, the sister group of diatoms, reveals the evolutionary specialization of diatoms from phago-mixotrophs to photoautotrophs.</title>
        <authorList>
            <person name="Ban H."/>
            <person name="Sato S."/>
            <person name="Yoshikawa S."/>
            <person name="Yamada K."/>
            <person name="Nakamura Y."/>
            <person name="Ichinomiya M."/>
            <person name="Sato N."/>
            <person name="Blanc-Mathieu R."/>
            <person name="Endo H."/>
            <person name="Kuwata A."/>
            <person name="Ogata H."/>
        </authorList>
    </citation>
    <scope>NUCLEOTIDE SEQUENCE [LARGE SCALE GENOMIC DNA]</scope>
    <source>
        <strain evidence="3">NIES 3699</strain>
    </source>
</reference>
<name>A0A9W7BYY7_9STRA</name>
<dbReference type="AlphaFoldDB" id="A0A9W7BYY7"/>
<accession>A0A9W7BYY7</accession>
<organism evidence="2 3">
    <name type="scientific">Triparma verrucosa</name>
    <dbReference type="NCBI Taxonomy" id="1606542"/>
    <lineage>
        <taxon>Eukaryota</taxon>
        <taxon>Sar</taxon>
        <taxon>Stramenopiles</taxon>
        <taxon>Ochrophyta</taxon>
        <taxon>Bolidophyceae</taxon>
        <taxon>Parmales</taxon>
        <taxon>Triparmaceae</taxon>
        <taxon>Triparma</taxon>
    </lineage>
</organism>
<evidence type="ECO:0000256" key="1">
    <source>
        <dbReference type="SAM" id="MobiDB-lite"/>
    </source>
</evidence>
<proteinExistence type="predicted"/>
<dbReference type="EMBL" id="BRXX01000161">
    <property type="protein sequence ID" value="GMH94960.1"/>
    <property type="molecule type" value="Genomic_DNA"/>
</dbReference>
<keyword evidence="3" id="KW-1185">Reference proteome</keyword>
<comment type="caution">
    <text evidence="2">The sequence shown here is derived from an EMBL/GenBank/DDBJ whole genome shotgun (WGS) entry which is preliminary data.</text>
</comment>
<gene>
    <name evidence="2" type="ORF">TrVE_jg8255</name>
</gene>
<protein>
    <submittedName>
        <fullName evidence="2">Uncharacterized protein</fullName>
    </submittedName>
</protein>
<feature type="region of interest" description="Disordered" evidence="1">
    <location>
        <begin position="25"/>
        <end position="51"/>
    </location>
</feature>
<sequence>MFQTQKPKGKSPSLKNSFSSTISSIVAATRSRKKGDKHPVSRSCLPPTLSRKASMTLGIPVPLPTPRDVAVDDDRPPSPVGAVELGAAFLSQVGGPNHPQKLPCTLCGFKGDGYTCHGCGEGRDYILCEECVEKNCCCVQFYF</sequence>
<evidence type="ECO:0000313" key="3">
    <source>
        <dbReference type="Proteomes" id="UP001165160"/>
    </source>
</evidence>
<evidence type="ECO:0000313" key="2">
    <source>
        <dbReference type="EMBL" id="GMH94960.1"/>
    </source>
</evidence>